<dbReference type="SUPFAM" id="SSF46785">
    <property type="entry name" value="Winged helix' DNA-binding domain"/>
    <property type="match status" value="1"/>
</dbReference>
<dbReference type="SMART" id="SM00347">
    <property type="entry name" value="HTH_MARR"/>
    <property type="match status" value="1"/>
</dbReference>
<sequence>MGEILKRRLKTKKFDSDDLEVILNIFVTANYLRSKHDSVFSNYGITSPQYNVLRILKGAYPDGYPRCEIISRMIEPAPDVTRLVDRLVKENLAERYYSENDKRLSLTRITEKGIKLLDKIKPDIDELNRLISEKLTKEEKKKVSELLEKIYADSVSE</sequence>
<dbReference type="GO" id="GO:0003700">
    <property type="term" value="F:DNA-binding transcription factor activity"/>
    <property type="evidence" value="ECO:0007669"/>
    <property type="project" value="InterPro"/>
</dbReference>
<organism evidence="2">
    <name type="scientific">Ignavibacterium album</name>
    <dbReference type="NCBI Taxonomy" id="591197"/>
    <lineage>
        <taxon>Bacteria</taxon>
        <taxon>Pseudomonadati</taxon>
        <taxon>Ignavibacteriota</taxon>
        <taxon>Ignavibacteria</taxon>
        <taxon>Ignavibacteriales</taxon>
        <taxon>Ignavibacteriaceae</taxon>
        <taxon>Ignavibacterium</taxon>
    </lineage>
</organism>
<dbReference type="AlphaFoldDB" id="A0A7V2ZLU1"/>
<protein>
    <submittedName>
        <fullName evidence="2">MarR family transcriptional regulator</fullName>
    </submittedName>
</protein>
<dbReference type="InterPro" id="IPR000835">
    <property type="entry name" value="HTH_MarR-typ"/>
</dbReference>
<dbReference type="EMBL" id="DSUJ01000011">
    <property type="protein sequence ID" value="HFI92331.1"/>
    <property type="molecule type" value="Genomic_DNA"/>
</dbReference>
<dbReference type="InterPro" id="IPR039422">
    <property type="entry name" value="MarR/SlyA-like"/>
</dbReference>
<comment type="caution">
    <text evidence="2">The sequence shown here is derived from an EMBL/GenBank/DDBJ whole genome shotgun (WGS) entry which is preliminary data.</text>
</comment>
<gene>
    <name evidence="2" type="ORF">ENS31_12515</name>
</gene>
<dbReference type="PANTHER" id="PTHR33164:SF101">
    <property type="entry name" value="TRANSCRIPTIONAL REPRESSOR MPRA"/>
    <property type="match status" value="1"/>
</dbReference>
<evidence type="ECO:0000259" key="1">
    <source>
        <dbReference type="PROSITE" id="PS50995"/>
    </source>
</evidence>
<feature type="domain" description="HTH marR-type" evidence="1">
    <location>
        <begin position="18"/>
        <end position="152"/>
    </location>
</feature>
<dbReference type="GO" id="GO:0006950">
    <property type="term" value="P:response to stress"/>
    <property type="evidence" value="ECO:0007669"/>
    <property type="project" value="TreeGrafter"/>
</dbReference>
<dbReference type="PANTHER" id="PTHR33164">
    <property type="entry name" value="TRANSCRIPTIONAL REGULATOR, MARR FAMILY"/>
    <property type="match status" value="1"/>
</dbReference>
<dbReference type="Gene3D" id="1.10.10.10">
    <property type="entry name" value="Winged helix-like DNA-binding domain superfamily/Winged helix DNA-binding domain"/>
    <property type="match status" value="1"/>
</dbReference>
<proteinExistence type="predicted"/>
<evidence type="ECO:0000313" key="2">
    <source>
        <dbReference type="EMBL" id="HFI92331.1"/>
    </source>
</evidence>
<accession>A0A7V2ZLU1</accession>
<dbReference type="PROSITE" id="PS50995">
    <property type="entry name" value="HTH_MARR_2"/>
    <property type="match status" value="1"/>
</dbReference>
<dbReference type="PRINTS" id="PR00598">
    <property type="entry name" value="HTHMARR"/>
</dbReference>
<name>A0A7V2ZLU1_9BACT</name>
<dbReference type="InterPro" id="IPR036390">
    <property type="entry name" value="WH_DNA-bd_sf"/>
</dbReference>
<reference evidence="2" key="1">
    <citation type="journal article" date="2020" name="mSystems">
        <title>Genome- and Community-Level Interaction Insights into Carbon Utilization and Element Cycling Functions of Hydrothermarchaeota in Hydrothermal Sediment.</title>
        <authorList>
            <person name="Zhou Z."/>
            <person name="Liu Y."/>
            <person name="Xu W."/>
            <person name="Pan J."/>
            <person name="Luo Z.H."/>
            <person name="Li M."/>
        </authorList>
    </citation>
    <scope>NUCLEOTIDE SEQUENCE [LARGE SCALE GENOMIC DNA]</scope>
    <source>
        <strain evidence="2">SpSt-479</strain>
    </source>
</reference>
<dbReference type="InterPro" id="IPR036388">
    <property type="entry name" value="WH-like_DNA-bd_sf"/>
</dbReference>